<accession>A0A316U284</accession>
<dbReference type="InterPro" id="IPR036388">
    <property type="entry name" value="WH-like_DNA-bd_sf"/>
</dbReference>
<comment type="similarity">
    <text evidence="1">Belongs to the proteasome subunit p55 family.</text>
</comment>
<dbReference type="Proteomes" id="UP000245942">
    <property type="component" value="Unassembled WGS sequence"/>
</dbReference>
<dbReference type="GeneID" id="37014656"/>
<dbReference type="InterPro" id="IPR040134">
    <property type="entry name" value="PSMD12/CSN4"/>
</dbReference>
<protein>
    <submittedName>
        <fullName evidence="5">Putative RPN5-26S proteasome regulatory subunit</fullName>
    </submittedName>
</protein>
<dbReference type="OrthoDB" id="268763at2759"/>
<dbReference type="GO" id="GO:0005737">
    <property type="term" value="C:cytoplasm"/>
    <property type="evidence" value="ECO:0007669"/>
    <property type="project" value="TreeGrafter"/>
</dbReference>
<reference evidence="5 6" key="1">
    <citation type="journal article" date="2018" name="Mol. Biol. Evol.">
        <title>Broad Genomic Sampling Reveals a Smut Pathogenic Ancestry of the Fungal Clade Ustilaginomycotina.</title>
        <authorList>
            <person name="Kijpornyongpan T."/>
            <person name="Mondo S.J."/>
            <person name="Barry K."/>
            <person name="Sandor L."/>
            <person name="Lee J."/>
            <person name="Lipzen A."/>
            <person name="Pangilinan J."/>
            <person name="LaButti K."/>
            <person name="Hainaut M."/>
            <person name="Henrissat B."/>
            <person name="Grigoriev I.V."/>
            <person name="Spatafora J.W."/>
            <person name="Aime M.C."/>
        </authorList>
    </citation>
    <scope>NUCLEOTIDE SEQUENCE [LARGE SCALE GENOMIC DNA]</scope>
    <source>
        <strain evidence="5 6">MCA 4718</strain>
    </source>
</reference>
<dbReference type="Gene3D" id="1.10.10.10">
    <property type="entry name" value="Winged helix-like DNA-binding domain superfamily/Winged helix DNA-binding domain"/>
    <property type="match status" value="1"/>
</dbReference>
<evidence type="ECO:0000256" key="3">
    <source>
        <dbReference type="SAM" id="MobiDB-lite"/>
    </source>
</evidence>
<dbReference type="Pfam" id="PF22241">
    <property type="entry name" value="PSMD12-CSN4_N"/>
    <property type="match status" value="2"/>
</dbReference>
<dbReference type="GO" id="GO:0005634">
    <property type="term" value="C:nucleus"/>
    <property type="evidence" value="ECO:0007669"/>
    <property type="project" value="UniProtKB-ARBA"/>
</dbReference>
<feature type="domain" description="PCI" evidence="4">
    <location>
        <begin position="314"/>
        <end position="485"/>
    </location>
</feature>
<organism evidence="5 6">
    <name type="scientific">Pseudomicrostroma glucosiphilum</name>
    <dbReference type="NCBI Taxonomy" id="1684307"/>
    <lineage>
        <taxon>Eukaryota</taxon>
        <taxon>Fungi</taxon>
        <taxon>Dikarya</taxon>
        <taxon>Basidiomycota</taxon>
        <taxon>Ustilaginomycotina</taxon>
        <taxon>Exobasidiomycetes</taxon>
        <taxon>Microstromatales</taxon>
        <taxon>Microstromatales incertae sedis</taxon>
        <taxon>Pseudomicrostroma</taxon>
    </lineage>
</organism>
<gene>
    <name evidence="5" type="ORF">BCV69DRAFT_284091</name>
</gene>
<dbReference type="InterPro" id="IPR000717">
    <property type="entry name" value="PCI_dom"/>
</dbReference>
<feature type="compositionally biased region" description="Basic and acidic residues" evidence="3">
    <location>
        <begin position="144"/>
        <end position="171"/>
    </location>
</feature>
<dbReference type="InterPro" id="IPR054559">
    <property type="entry name" value="PSMD12-CSN4-like_N"/>
</dbReference>
<dbReference type="PANTHER" id="PTHR10855:SF1">
    <property type="entry name" value="26S PROTEASOME NON-ATPASE REGULATORY SUBUNIT 12"/>
    <property type="match status" value="1"/>
</dbReference>
<keyword evidence="2 5" id="KW-0647">Proteasome</keyword>
<evidence type="ECO:0000313" key="6">
    <source>
        <dbReference type="Proteomes" id="UP000245942"/>
    </source>
</evidence>
<sequence length="524" mass="59851">MSNIEKKQEADFTKDVDALLPEAEQLAQSGKLNEALDKIAVLEKKSRNAADMVSTTRLLLGSLALIRTTPSTSQTNWQLLSETLISFSKKHGQLKQATTKMVQMAICYLHPPNTAPVAPAQPIKEEDTKMEEAAKTVESNADEGAEKKKTEREKDKERRAAEKEKEGKEAVEVTKLLDSAKRTGDEGLDPASRRKLVETIRQVTEGKIFVEVERARVTKMLSSMLYSEGNIDKAFEVLQELAVETFGSMERREKFEFIIEQMRLNFERKDYIRLAIVSRKINPKFFKEDEQHDLKLQYYDLMIRYGLHEKKHLDVCKYWREVLDTPRVKDDEAKAAEARRNVIVFLVLSPFDNEQSDLMARVEATEDLEAIPEHKNLLKCFTTPELMRWPGIEALYGPLLRGTPTFDDSEQGRYRWEELHKRVVEHNIRVVGKYYTKITLPRLAELLDLPLPEAESSLCSLVTSGTVWARIDRPAGIVSLAKKKDAQEHLNTWTNDINKLMSLVEEASHLINRERAVVRAGLGA</sequence>
<dbReference type="PROSITE" id="PS50250">
    <property type="entry name" value="PCI"/>
    <property type="match status" value="1"/>
</dbReference>
<dbReference type="Pfam" id="PF18098">
    <property type="entry name" value="RPN5_C"/>
    <property type="match status" value="1"/>
</dbReference>
<evidence type="ECO:0000313" key="5">
    <source>
        <dbReference type="EMBL" id="PWN19462.1"/>
    </source>
</evidence>
<dbReference type="Pfam" id="PF01399">
    <property type="entry name" value="PCI"/>
    <property type="match status" value="1"/>
</dbReference>
<evidence type="ECO:0000256" key="2">
    <source>
        <dbReference type="ARBA" id="ARBA00022942"/>
    </source>
</evidence>
<dbReference type="FunFam" id="1.10.10.10:FF:000070">
    <property type="entry name" value="26S proteasome non-ATPase regulatory subunit 12"/>
    <property type="match status" value="1"/>
</dbReference>
<dbReference type="RefSeq" id="XP_025346622.1">
    <property type="nucleotide sequence ID" value="XM_025492922.1"/>
</dbReference>
<dbReference type="GO" id="GO:0008541">
    <property type="term" value="C:proteasome regulatory particle, lid subcomplex"/>
    <property type="evidence" value="ECO:0007669"/>
    <property type="project" value="TreeGrafter"/>
</dbReference>
<dbReference type="SUPFAM" id="SSF46785">
    <property type="entry name" value="Winged helix' DNA-binding domain"/>
    <property type="match status" value="1"/>
</dbReference>
<name>A0A316U284_9BASI</name>
<evidence type="ECO:0000256" key="1">
    <source>
        <dbReference type="ARBA" id="ARBA00006397"/>
    </source>
</evidence>
<dbReference type="SMART" id="SM00088">
    <property type="entry name" value="PINT"/>
    <property type="match status" value="1"/>
</dbReference>
<dbReference type="InterPro" id="IPR036390">
    <property type="entry name" value="WH_DNA-bd_sf"/>
</dbReference>
<dbReference type="STRING" id="1684307.A0A316U284"/>
<dbReference type="AlphaFoldDB" id="A0A316U284"/>
<feature type="region of interest" description="Disordered" evidence="3">
    <location>
        <begin position="127"/>
        <end position="171"/>
    </location>
</feature>
<proteinExistence type="inferred from homology"/>
<dbReference type="PANTHER" id="PTHR10855">
    <property type="entry name" value="26S PROTEASOME NON-ATPASE REGULATORY SUBUNIT 12/COP9 SIGNALOSOME COMPLEX SUBUNIT 4"/>
    <property type="match status" value="1"/>
</dbReference>
<evidence type="ECO:0000259" key="4">
    <source>
        <dbReference type="PROSITE" id="PS50250"/>
    </source>
</evidence>
<dbReference type="InterPro" id="IPR040896">
    <property type="entry name" value="RPN5_C"/>
</dbReference>
<keyword evidence="6" id="KW-1185">Reference proteome</keyword>
<dbReference type="EMBL" id="KZ819331">
    <property type="protein sequence ID" value="PWN19462.1"/>
    <property type="molecule type" value="Genomic_DNA"/>
</dbReference>